<sequence length="429" mass="47035">MAVLTPMILLLGVFARVCRAAHSANLQPLDVWYLGNLDSCLHGIRGTVYAASADTLKSFAHVDIPADLHLPRPMTVAKYLVGDHANASAVVIEDQKTLLLKNFYYDGSVPGTYFLVGKGHKPGPKGTKVLDEKGRIRALRRHAGANLRFTLPGNLTVGDIDWFAVYCTRCSKSLVQGSIPKRPNVPHDVRRTKTVKNDPVFGGRDIHGVKEFTATIGPTAGDHGYEKITGRVGWGISWWINGELIPVLHVKRGETYTFIVEGGNDKSVGARYHPFYITSSQSGGGSKVDRKVLGQKNHTLLAGVVLDAQGNVDVSKGIGRFCEYTETVASDEAKTMEDYKKSVKKRCSSGHPGKFTWTPDSNTPDMVFYQCFTHFYIGWKIMVTGDAHSSEESTGSGQAVRPGLPPLLFGCVVILPTLLIRREARDRRL</sequence>
<gene>
    <name evidence="1" type="ORF">HPB49_010664</name>
</gene>
<comment type="caution">
    <text evidence="1">The sequence shown here is derived from an EMBL/GenBank/DDBJ whole genome shotgun (WGS) entry which is preliminary data.</text>
</comment>
<reference evidence="1" key="1">
    <citation type="submission" date="2020-05" db="EMBL/GenBank/DDBJ databases">
        <title>Large-scale comparative analyses of tick genomes elucidate their genetic diversity and vector capacities.</title>
        <authorList>
            <person name="Jia N."/>
            <person name="Wang J."/>
            <person name="Shi W."/>
            <person name="Du L."/>
            <person name="Sun Y."/>
            <person name="Zhan W."/>
            <person name="Jiang J."/>
            <person name="Wang Q."/>
            <person name="Zhang B."/>
            <person name="Ji P."/>
            <person name="Sakyi L.B."/>
            <person name="Cui X."/>
            <person name="Yuan T."/>
            <person name="Jiang B."/>
            <person name="Yang W."/>
            <person name="Lam T.T.-Y."/>
            <person name="Chang Q."/>
            <person name="Ding S."/>
            <person name="Wang X."/>
            <person name="Zhu J."/>
            <person name="Ruan X."/>
            <person name="Zhao L."/>
            <person name="Wei J."/>
            <person name="Que T."/>
            <person name="Du C."/>
            <person name="Cheng J."/>
            <person name="Dai P."/>
            <person name="Han X."/>
            <person name="Huang E."/>
            <person name="Gao Y."/>
            <person name="Liu J."/>
            <person name="Shao H."/>
            <person name="Ye R."/>
            <person name="Li L."/>
            <person name="Wei W."/>
            <person name="Wang X."/>
            <person name="Wang C."/>
            <person name="Yang T."/>
            <person name="Huo Q."/>
            <person name="Li W."/>
            <person name="Guo W."/>
            <person name="Chen H."/>
            <person name="Zhou L."/>
            <person name="Ni X."/>
            <person name="Tian J."/>
            <person name="Zhou Y."/>
            <person name="Sheng Y."/>
            <person name="Liu T."/>
            <person name="Pan Y."/>
            <person name="Xia L."/>
            <person name="Li J."/>
            <person name="Zhao F."/>
            <person name="Cao W."/>
        </authorList>
    </citation>
    <scope>NUCLEOTIDE SEQUENCE</scope>
    <source>
        <strain evidence="1">Dsil-2018</strain>
    </source>
</reference>
<evidence type="ECO:0000313" key="2">
    <source>
        <dbReference type="Proteomes" id="UP000821865"/>
    </source>
</evidence>
<name>A0ACB8CEQ3_DERSI</name>
<dbReference type="Proteomes" id="UP000821865">
    <property type="component" value="Chromosome 7"/>
</dbReference>
<accession>A0ACB8CEQ3</accession>
<proteinExistence type="predicted"/>
<keyword evidence="2" id="KW-1185">Reference proteome</keyword>
<evidence type="ECO:0000313" key="1">
    <source>
        <dbReference type="EMBL" id="KAH7941166.1"/>
    </source>
</evidence>
<dbReference type="EMBL" id="CM023476">
    <property type="protein sequence ID" value="KAH7941166.1"/>
    <property type="molecule type" value="Genomic_DNA"/>
</dbReference>
<protein>
    <submittedName>
        <fullName evidence="1">Uncharacterized protein</fullName>
    </submittedName>
</protein>
<organism evidence="1 2">
    <name type="scientific">Dermacentor silvarum</name>
    <name type="common">Tick</name>
    <dbReference type="NCBI Taxonomy" id="543639"/>
    <lineage>
        <taxon>Eukaryota</taxon>
        <taxon>Metazoa</taxon>
        <taxon>Ecdysozoa</taxon>
        <taxon>Arthropoda</taxon>
        <taxon>Chelicerata</taxon>
        <taxon>Arachnida</taxon>
        <taxon>Acari</taxon>
        <taxon>Parasitiformes</taxon>
        <taxon>Ixodida</taxon>
        <taxon>Ixodoidea</taxon>
        <taxon>Ixodidae</taxon>
        <taxon>Rhipicephalinae</taxon>
        <taxon>Dermacentor</taxon>
    </lineage>
</organism>